<dbReference type="Proteomes" id="UP000244722">
    <property type="component" value="Unassembled WGS sequence"/>
</dbReference>
<gene>
    <name evidence="1" type="ORF">B9Z19DRAFT_643994</name>
</gene>
<comment type="caution">
    <text evidence="1">The sequence shown here is derived from an EMBL/GenBank/DDBJ whole genome shotgun (WGS) entry which is preliminary data.</text>
</comment>
<organism evidence="1 2">
    <name type="scientific">Tuber borchii</name>
    <name type="common">White truffle</name>
    <dbReference type="NCBI Taxonomy" id="42251"/>
    <lineage>
        <taxon>Eukaryota</taxon>
        <taxon>Fungi</taxon>
        <taxon>Dikarya</taxon>
        <taxon>Ascomycota</taxon>
        <taxon>Pezizomycotina</taxon>
        <taxon>Pezizomycetes</taxon>
        <taxon>Pezizales</taxon>
        <taxon>Tuberaceae</taxon>
        <taxon>Tuber</taxon>
    </lineage>
</organism>
<name>A0A2T7A0D0_TUBBO</name>
<accession>A0A2T7A0D0</accession>
<keyword evidence="2" id="KW-1185">Reference proteome</keyword>
<protein>
    <submittedName>
        <fullName evidence="1">Uncharacterized protein</fullName>
    </submittedName>
</protein>
<proteinExistence type="predicted"/>
<evidence type="ECO:0000313" key="2">
    <source>
        <dbReference type="Proteomes" id="UP000244722"/>
    </source>
</evidence>
<sequence>MTYRLTVEENLPSECLERKKSSLKTEFPSGPFHVNRWWLSILRLCLSCLLQGHGERKRTEEDGGNERRRRGLLAEKGQQAASLLLLLIPTFPRGYHGFPLTLPVISFHPIPSYRHITPICTGYSSYCREDTGGTALVTAALDTARLSLIVHGTVLSNRSVHTLGAISWSFFPCLRE</sequence>
<reference evidence="1 2" key="1">
    <citation type="submission" date="2017-04" db="EMBL/GenBank/DDBJ databases">
        <title>Draft genome sequence of Tuber borchii Vittad., a whitish edible truffle.</title>
        <authorList>
            <consortium name="DOE Joint Genome Institute"/>
            <person name="Murat C."/>
            <person name="Kuo A."/>
            <person name="Barry K.W."/>
            <person name="Clum A."/>
            <person name="Dockter R.B."/>
            <person name="Fauchery L."/>
            <person name="Iotti M."/>
            <person name="Kohler A."/>
            <person name="Labutti K."/>
            <person name="Lindquist E.A."/>
            <person name="Lipzen A."/>
            <person name="Ohm R.A."/>
            <person name="Wang M."/>
            <person name="Grigoriev I.V."/>
            <person name="Zambonelli A."/>
            <person name="Martin F.M."/>
        </authorList>
    </citation>
    <scope>NUCLEOTIDE SEQUENCE [LARGE SCALE GENOMIC DNA]</scope>
    <source>
        <strain evidence="1 2">Tbo3840</strain>
    </source>
</reference>
<evidence type="ECO:0000313" key="1">
    <source>
        <dbReference type="EMBL" id="PUU81186.1"/>
    </source>
</evidence>
<dbReference type="EMBL" id="NESQ01000049">
    <property type="protein sequence ID" value="PUU81186.1"/>
    <property type="molecule type" value="Genomic_DNA"/>
</dbReference>
<dbReference type="AlphaFoldDB" id="A0A2T7A0D0"/>